<comment type="caution">
    <text evidence="3">The sequence shown here is derived from an EMBL/GenBank/DDBJ whole genome shotgun (WGS) entry which is preliminary data.</text>
</comment>
<dbReference type="eggNOG" id="COG0664">
    <property type="taxonomic scope" value="Bacteria"/>
</dbReference>
<reference evidence="3 4" key="1">
    <citation type="submission" date="2014-05" db="EMBL/GenBank/DDBJ databases">
        <title>De novo Genome Sequence of Spirocheata sp.</title>
        <authorList>
            <person name="Shivani Y."/>
            <person name="Subhash Y."/>
            <person name="Tushar L."/>
            <person name="Sasikala C."/>
            <person name="Ramana C.V."/>
        </authorList>
    </citation>
    <scope>NUCLEOTIDE SEQUENCE [LARGE SCALE GENOMIC DNA]</scope>
    <source>
        <strain evidence="3 4">JC230</strain>
    </source>
</reference>
<feature type="coiled-coil region" evidence="1">
    <location>
        <begin position="262"/>
        <end position="321"/>
    </location>
</feature>
<dbReference type="STRING" id="1480694.DC28_09965"/>
<feature type="compositionally biased region" description="Acidic residues" evidence="2">
    <location>
        <begin position="21"/>
        <end position="36"/>
    </location>
</feature>
<feature type="region of interest" description="Disordered" evidence="2">
    <location>
        <begin position="21"/>
        <end position="44"/>
    </location>
</feature>
<evidence type="ECO:0000313" key="4">
    <source>
        <dbReference type="Proteomes" id="UP000029692"/>
    </source>
</evidence>
<name>A0A098QUR1_9SPIO</name>
<dbReference type="OrthoDB" id="334160at2"/>
<dbReference type="EMBL" id="JNUP01000065">
    <property type="protein sequence ID" value="KGE71595.1"/>
    <property type="molecule type" value="Genomic_DNA"/>
</dbReference>
<sequence>MSDISDLDNLFEDVLKQTVGEEDAPDFSDLFSEDSSQDTSTKPGTTFKKMETVLGEPRPVFTQTYYQDLLTGEGDISKRVHQLLGAFLKATDPQDRSVHRGRLVPGVWDLYRSIAGKVSTRQFPEPKKMLLRFAILLPTAISPEQRKLISQIPDKNTSGEPIFYQDEWLKEVSYGRVTPSATDETKTPSKNQVRQINAQLEKARGRFEAQTQLLQNLTEEIKAHEGSLMDSARRITYHDSLPGHDAIIQPYTEPQRASFSEINSLLRQLSNLNRKLGIAQNEFISIQEQLAVLEEQEGDDSAQATADAKASEEEMNTLRQMAKLCVGRQGNHFPILYKQYYHGSIRDTGTREQVLNTIAEVEYLDPGLFLRTFKQQTNRIVPNIILIPCYGDYGICWEPFERFNRATSRGRLAIPMYPKDLRTAVIAALGDLRWQVAKEKAQHYWMEEGLTGWYYQWFSDNKLKGDVKDQFIQDYILWISKESEGTQKLARETRDIFWRYMPFPQEVRDVLKNRGFVYAELAKKDMNRSMSDGY</sequence>
<proteinExistence type="predicted"/>
<evidence type="ECO:0000256" key="2">
    <source>
        <dbReference type="SAM" id="MobiDB-lite"/>
    </source>
</evidence>
<keyword evidence="1" id="KW-0175">Coiled coil</keyword>
<accession>A0A098QUR1</accession>
<evidence type="ECO:0000256" key="1">
    <source>
        <dbReference type="SAM" id="Coils"/>
    </source>
</evidence>
<evidence type="ECO:0000313" key="3">
    <source>
        <dbReference type="EMBL" id="KGE71595.1"/>
    </source>
</evidence>
<dbReference type="AlphaFoldDB" id="A0A098QUR1"/>
<feature type="coiled-coil region" evidence="1">
    <location>
        <begin position="200"/>
        <end position="234"/>
    </location>
</feature>
<dbReference type="RefSeq" id="WP_037548036.1">
    <property type="nucleotide sequence ID" value="NZ_JNUP01000065.1"/>
</dbReference>
<organism evidence="3 4">
    <name type="scientific">Spirochaeta lutea</name>
    <dbReference type="NCBI Taxonomy" id="1480694"/>
    <lineage>
        <taxon>Bacteria</taxon>
        <taxon>Pseudomonadati</taxon>
        <taxon>Spirochaetota</taxon>
        <taxon>Spirochaetia</taxon>
        <taxon>Spirochaetales</taxon>
        <taxon>Spirochaetaceae</taxon>
        <taxon>Spirochaeta</taxon>
    </lineage>
</organism>
<dbReference type="Proteomes" id="UP000029692">
    <property type="component" value="Unassembled WGS sequence"/>
</dbReference>
<protein>
    <submittedName>
        <fullName evidence="3">Uncharacterized protein</fullName>
    </submittedName>
</protein>
<gene>
    <name evidence="3" type="ORF">DC28_09965</name>
</gene>
<keyword evidence="4" id="KW-1185">Reference proteome</keyword>